<evidence type="ECO:0000313" key="3">
    <source>
        <dbReference type="EMBL" id="KAG0467867.1"/>
    </source>
</evidence>
<evidence type="ECO:0000256" key="1">
    <source>
        <dbReference type="SAM" id="MobiDB-lite"/>
    </source>
</evidence>
<dbReference type="InterPro" id="IPR037502">
    <property type="entry name" value="CBP1"/>
</dbReference>
<dbReference type="EMBL" id="JADCNL010000009">
    <property type="protein sequence ID" value="KAG0466193.1"/>
    <property type="molecule type" value="Genomic_DNA"/>
</dbReference>
<reference evidence="4 5" key="1">
    <citation type="journal article" date="2020" name="Nat. Food">
        <title>A phased Vanilla planifolia genome enables genetic improvement of flavour and production.</title>
        <authorList>
            <person name="Hasing T."/>
            <person name="Tang H."/>
            <person name="Brym M."/>
            <person name="Khazi F."/>
            <person name="Huang T."/>
            <person name="Chambers A.H."/>
        </authorList>
    </citation>
    <scope>NUCLEOTIDE SEQUENCE [LARGE SCALE GENOMIC DNA]</scope>
    <source>
        <tissue evidence="3">Leaf</tissue>
    </source>
</reference>
<gene>
    <name evidence="3" type="ORF">HPP92_017195</name>
    <name evidence="2" type="ORF">HPP92_017773</name>
</gene>
<dbReference type="GO" id="GO:0036033">
    <property type="term" value="F:mediator complex binding"/>
    <property type="evidence" value="ECO:0007669"/>
    <property type="project" value="InterPro"/>
</dbReference>
<dbReference type="PANTHER" id="PTHR36345">
    <property type="entry name" value="CCG-BINDING PROTEIN 1"/>
    <property type="match status" value="1"/>
</dbReference>
<evidence type="ECO:0000313" key="5">
    <source>
        <dbReference type="Proteomes" id="UP000639772"/>
    </source>
</evidence>
<organism evidence="3 5">
    <name type="scientific">Vanilla planifolia</name>
    <name type="common">Vanilla</name>
    <dbReference type="NCBI Taxonomy" id="51239"/>
    <lineage>
        <taxon>Eukaryota</taxon>
        <taxon>Viridiplantae</taxon>
        <taxon>Streptophyta</taxon>
        <taxon>Embryophyta</taxon>
        <taxon>Tracheophyta</taxon>
        <taxon>Spermatophyta</taxon>
        <taxon>Magnoliopsida</taxon>
        <taxon>Liliopsida</taxon>
        <taxon>Asparagales</taxon>
        <taxon>Orchidaceae</taxon>
        <taxon>Vanilloideae</taxon>
        <taxon>Vanilleae</taxon>
        <taxon>Vanilla</taxon>
    </lineage>
</organism>
<dbReference type="OrthoDB" id="1924011at2759"/>
<evidence type="ECO:0000313" key="4">
    <source>
        <dbReference type="Proteomes" id="UP000636800"/>
    </source>
</evidence>
<dbReference type="GO" id="GO:0005829">
    <property type="term" value="C:cytosol"/>
    <property type="evidence" value="ECO:0007669"/>
    <property type="project" value="TreeGrafter"/>
</dbReference>
<dbReference type="AlphaFoldDB" id="A0A835QEY4"/>
<feature type="compositionally biased region" description="Basic and acidic residues" evidence="1">
    <location>
        <begin position="113"/>
        <end position="124"/>
    </location>
</feature>
<evidence type="ECO:0008006" key="6">
    <source>
        <dbReference type="Google" id="ProtNLM"/>
    </source>
</evidence>
<proteinExistence type="predicted"/>
<dbReference type="Proteomes" id="UP000639772">
    <property type="component" value="Chromosome 9"/>
</dbReference>
<feature type="region of interest" description="Disordered" evidence="1">
    <location>
        <begin position="113"/>
        <end position="148"/>
    </location>
</feature>
<comment type="caution">
    <text evidence="3">The sequence shown here is derived from an EMBL/GenBank/DDBJ whole genome shotgun (WGS) entry which is preliminary data.</text>
</comment>
<dbReference type="EMBL" id="JADCNM010000009">
    <property type="protein sequence ID" value="KAG0467867.1"/>
    <property type="molecule type" value="Genomic_DNA"/>
</dbReference>
<sequence>MVAVASCSGKKNYPYIPKHSGFIRQHPLDYLMKDPPLLEKAEQDISDYCVTLEGDECYYCWRAYFELCDLQKELPKEEVEALVRQAQDVETLVEYLHRFTAMLKRCRQEKELRETSSSVEEKKQSPSLAVEQKQSTTSTPVEEKRVPFPVPDYLPKTWEELQEEEKAKWEDTPHMRLLRRMGTPPAWYTPRPDHETD</sequence>
<evidence type="ECO:0000313" key="2">
    <source>
        <dbReference type="EMBL" id="KAG0466193.1"/>
    </source>
</evidence>
<accession>A0A835QEY4</accession>
<name>A0A835QEY4_VANPL</name>
<dbReference type="GO" id="GO:0010183">
    <property type="term" value="P:pollen tube guidance"/>
    <property type="evidence" value="ECO:0007669"/>
    <property type="project" value="InterPro"/>
</dbReference>
<dbReference type="PANTHER" id="PTHR36345:SF1">
    <property type="entry name" value="CCG-BINDING PROTEIN 1"/>
    <property type="match status" value="1"/>
</dbReference>
<dbReference type="GO" id="GO:0005634">
    <property type="term" value="C:nucleus"/>
    <property type="evidence" value="ECO:0007669"/>
    <property type="project" value="TreeGrafter"/>
</dbReference>
<keyword evidence="4" id="KW-1185">Reference proteome</keyword>
<dbReference type="Proteomes" id="UP000636800">
    <property type="component" value="Unassembled WGS sequence"/>
</dbReference>
<protein>
    <recommendedName>
        <fullName evidence="6">CCG-binding protein 1</fullName>
    </recommendedName>
</protein>